<accession>A0A382UZ75</accession>
<gene>
    <name evidence="1" type="ORF">METZ01_LOCUS391825</name>
</gene>
<organism evidence="1">
    <name type="scientific">marine metagenome</name>
    <dbReference type="NCBI Taxonomy" id="408172"/>
    <lineage>
        <taxon>unclassified sequences</taxon>
        <taxon>metagenomes</taxon>
        <taxon>ecological metagenomes</taxon>
    </lineage>
</organism>
<reference evidence="1" key="1">
    <citation type="submission" date="2018-05" db="EMBL/GenBank/DDBJ databases">
        <authorList>
            <person name="Lanie J.A."/>
            <person name="Ng W.-L."/>
            <person name="Kazmierczak K.M."/>
            <person name="Andrzejewski T.M."/>
            <person name="Davidsen T.M."/>
            <person name="Wayne K.J."/>
            <person name="Tettelin H."/>
            <person name="Glass J.I."/>
            <person name="Rusch D."/>
            <person name="Podicherti R."/>
            <person name="Tsui H.-C.T."/>
            <person name="Winkler M.E."/>
        </authorList>
    </citation>
    <scope>NUCLEOTIDE SEQUENCE</scope>
</reference>
<dbReference type="AlphaFoldDB" id="A0A382UZ75"/>
<protein>
    <submittedName>
        <fullName evidence="1">Uncharacterized protein</fullName>
    </submittedName>
</protein>
<evidence type="ECO:0000313" key="1">
    <source>
        <dbReference type="EMBL" id="SVD38971.1"/>
    </source>
</evidence>
<sequence>MKFGQNGLEMIPRIGRKDHVLVLNFTLEIVLKLE</sequence>
<name>A0A382UZ75_9ZZZZ</name>
<dbReference type="EMBL" id="UINC01147575">
    <property type="protein sequence ID" value="SVD38971.1"/>
    <property type="molecule type" value="Genomic_DNA"/>
</dbReference>
<proteinExistence type="predicted"/>